<reference evidence="1" key="1">
    <citation type="journal article" date="2020" name="New Phytol.">
        <title>Comparative genomics reveals dynamic genome evolution in host specialist ectomycorrhizal fungi.</title>
        <authorList>
            <person name="Lofgren L.A."/>
            <person name="Nguyen N.H."/>
            <person name="Vilgalys R."/>
            <person name="Ruytinx J."/>
            <person name="Liao H.L."/>
            <person name="Branco S."/>
            <person name="Kuo A."/>
            <person name="LaButti K."/>
            <person name="Lipzen A."/>
            <person name="Andreopoulos W."/>
            <person name="Pangilinan J."/>
            <person name="Riley R."/>
            <person name="Hundley H."/>
            <person name="Na H."/>
            <person name="Barry K."/>
            <person name="Grigoriev I.V."/>
            <person name="Stajich J.E."/>
            <person name="Kennedy P.G."/>
        </authorList>
    </citation>
    <scope>NUCLEOTIDE SEQUENCE</scope>
    <source>
        <strain evidence="1">S12</strain>
    </source>
</reference>
<dbReference type="GeneID" id="64604566"/>
<comment type="caution">
    <text evidence="1">The sequence shown here is derived from an EMBL/GenBank/DDBJ whole genome shotgun (WGS) entry which is preliminary data.</text>
</comment>
<accession>A0A9P7AQR2</accession>
<sequence>MYSLTPLVPESSEKLHPSLHHSPILSLSSLRFPMGERQHIFVIARVRTAGSGSSKYRCVAAYHVMQCQGAIALCCLLRFLATMKHGSNKEVIESETSALHDKYCSNEDLPAVCCPFITFLMAMCWSTKFIIPGNPNVGYSQYSPLDENIGNDSAADNQQDITVIDLTEVRSPTYCFVHVTRTASNGEGEAIPSPRMPLSARQYLHAYTEGDLHDNGHVTKLDNVKLINLDTLISVWPKEYKRTEIPQDCASSGSEAFDFTISEQVRKLVGMHLLQSVAPELTTKSNAQIPTITITQDTHDTYDIEQMYKLWQAGKTFQVYGALHELLPFPRNGMPLLHSVVVKKLSDNNGVLSLAEIAVRDDQVEEILNIHGNKMRILDLSHNSYLTAQIVPRILQLAPHLNKLIALGCPLIENDDVYKLLRYNMHLFRSLDTLLHPALLQPLALTCENAPYPIAFSYIQASGTHSHPIACALPLFQSSVIIHAILDLVALFQPTVITHAILDVASGPKDSPWQLDLLEHVSTVTPATLFSGLRQAHSENREVACIPQYSLRGLQGEGWVFALHTPPRDSSGNERDRCHTYAFVRFKPPKQVGKGEMTGPDLNVNVEDAEIHTFRSWLDQLELEDRPAAPAELVQELDHRLLDLQLDVDYGLKPMLEDDLLAFVESIRRSQ</sequence>
<protein>
    <submittedName>
        <fullName evidence="1">Uncharacterized protein</fullName>
    </submittedName>
</protein>
<gene>
    <name evidence="1" type="ORF">HD556DRAFT_506041</name>
</gene>
<proteinExistence type="predicted"/>
<dbReference type="RefSeq" id="XP_041159844.1">
    <property type="nucleotide sequence ID" value="XM_041310802.1"/>
</dbReference>
<keyword evidence="2" id="KW-1185">Reference proteome</keyword>
<dbReference type="OrthoDB" id="3515175at2759"/>
<dbReference type="EMBL" id="JABBWE010000030">
    <property type="protein sequence ID" value="KAG1793419.1"/>
    <property type="molecule type" value="Genomic_DNA"/>
</dbReference>
<dbReference type="AlphaFoldDB" id="A0A9P7AQR2"/>
<dbReference type="Proteomes" id="UP000719766">
    <property type="component" value="Unassembled WGS sequence"/>
</dbReference>
<organism evidence="1 2">
    <name type="scientific">Suillus plorans</name>
    <dbReference type="NCBI Taxonomy" id="116603"/>
    <lineage>
        <taxon>Eukaryota</taxon>
        <taxon>Fungi</taxon>
        <taxon>Dikarya</taxon>
        <taxon>Basidiomycota</taxon>
        <taxon>Agaricomycotina</taxon>
        <taxon>Agaricomycetes</taxon>
        <taxon>Agaricomycetidae</taxon>
        <taxon>Boletales</taxon>
        <taxon>Suillineae</taxon>
        <taxon>Suillaceae</taxon>
        <taxon>Suillus</taxon>
    </lineage>
</organism>
<name>A0A9P7AQR2_9AGAM</name>
<evidence type="ECO:0000313" key="2">
    <source>
        <dbReference type="Proteomes" id="UP000719766"/>
    </source>
</evidence>
<evidence type="ECO:0000313" key="1">
    <source>
        <dbReference type="EMBL" id="KAG1793419.1"/>
    </source>
</evidence>